<evidence type="ECO:0000313" key="5">
    <source>
        <dbReference type="Proteomes" id="UP000298030"/>
    </source>
</evidence>
<evidence type="ECO:0000256" key="3">
    <source>
        <dbReference type="PROSITE-ProRule" id="PRU00023"/>
    </source>
</evidence>
<dbReference type="EMBL" id="QPFP01000121">
    <property type="protein sequence ID" value="TEB21117.1"/>
    <property type="molecule type" value="Genomic_DNA"/>
</dbReference>
<feature type="repeat" description="ANK" evidence="3">
    <location>
        <begin position="188"/>
        <end position="216"/>
    </location>
</feature>
<gene>
    <name evidence="4" type="ORF">FA13DRAFT_169174</name>
</gene>
<organism evidence="4 5">
    <name type="scientific">Coprinellus micaceus</name>
    <name type="common">Glistening ink-cap mushroom</name>
    <name type="synonym">Coprinus micaceus</name>
    <dbReference type="NCBI Taxonomy" id="71717"/>
    <lineage>
        <taxon>Eukaryota</taxon>
        <taxon>Fungi</taxon>
        <taxon>Dikarya</taxon>
        <taxon>Basidiomycota</taxon>
        <taxon>Agaricomycotina</taxon>
        <taxon>Agaricomycetes</taxon>
        <taxon>Agaricomycetidae</taxon>
        <taxon>Agaricales</taxon>
        <taxon>Agaricineae</taxon>
        <taxon>Psathyrellaceae</taxon>
        <taxon>Coprinellus</taxon>
    </lineage>
</organism>
<dbReference type="PRINTS" id="PR01415">
    <property type="entry name" value="ANKYRIN"/>
</dbReference>
<feature type="repeat" description="ANK" evidence="3">
    <location>
        <begin position="155"/>
        <end position="187"/>
    </location>
</feature>
<evidence type="ECO:0000313" key="4">
    <source>
        <dbReference type="EMBL" id="TEB21117.1"/>
    </source>
</evidence>
<dbReference type="Pfam" id="PF12796">
    <property type="entry name" value="Ank_2"/>
    <property type="match status" value="1"/>
</dbReference>
<dbReference type="AlphaFoldDB" id="A0A4Y7SGU0"/>
<dbReference type="PROSITE" id="PS50297">
    <property type="entry name" value="ANK_REP_REGION"/>
    <property type="match status" value="2"/>
</dbReference>
<dbReference type="InterPro" id="IPR002110">
    <property type="entry name" value="Ankyrin_rpt"/>
</dbReference>
<dbReference type="SUPFAM" id="SSF48403">
    <property type="entry name" value="Ankyrin repeat"/>
    <property type="match status" value="1"/>
</dbReference>
<name>A0A4Y7SGU0_COPMI</name>
<proteinExistence type="predicted"/>
<dbReference type="InterPro" id="IPR036770">
    <property type="entry name" value="Ankyrin_rpt-contain_sf"/>
</dbReference>
<dbReference type="PANTHER" id="PTHR24173:SF74">
    <property type="entry name" value="ANKYRIN REPEAT DOMAIN-CONTAINING PROTEIN 16"/>
    <property type="match status" value="1"/>
</dbReference>
<keyword evidence="1" id="KW-0677">Repeat</keyword>
<keyword evidence="5" id="KW-1185">Reference proteome</keyword>
<dbReference type="STRING" id="71717.A0A4Y7SGU0"/>
<accession>A0A4Y7SGU0</accession>
<dbReference type="SMART" id="SM00248">
    <property type="entry name" value="ANK"/>
    <property type="match status" value="6"/>
</dbReference>
<evidence type="ECO:0000256" key="1">
    <source>
        <dbReference type="ARBA" id="ARBA00022737"/>
    </source>
</evidence>
<dbReference type="PROSITE" id="PS50088">
    <property type="entry name" value="ANK_REPEAT"/>
    <property type="match status" value="3"/>
</dbReference>
<feature type="repeat" description="ANK" evidence="3">
    <location>
        <begin position="87"/>
        <end position="119"/>
    </location>
</feature>
<sequence length="216" mass="23259">MSGAGPDVLNHPFKDGRLALEVACRSKDWRLVQALVLSGAAVNGAFQGPKDGAMVALHAACHDGALTIIYLLLEKAPKSYDDRNWGYYSFPLSFAAFRGELDLLARLLTSGADPNLKDHAGRSPLHDVSNNIAGDVNIAQCLLDFKADPNLTSNDGDTPLHHACSCGHVEIVKCLLRHNADPSTRDKNGKTALQLAREENGEDSEIVKILLGHNSQ</sequence>
<dbReference type="Gene3D" id="1.25.40.20">
    <property type="entry name" value="Ankyrin repeat-containing domain"/>
    <property type="match status" value="3"/>
</dbReference>
<reference evidence="4 5" key="1">
    <citation type="journal article" date="2019" name="Nat. Ecol. Evol.">
        <title>Megaphylogeny resolves global patterns of mushroom evolution.</title>
        <authorList>
            <person name="Varga T."/>
            <person name="Krizsan K."/>
            <person name="Foldi C."/>
            <person name="Dima B."/>
            <person name="Sanchez-Garcia M."/>
            <person name="Sanchez-Ramirez S."/>
            <person name="Szollosi G.J."/>
            <person name="Szarkandi J.G."/>
            <person name="Papp V."/>
            <person name="Albert L."/>
            <person name="Andreopoulos W."/>
            <person name="Angelini C."/>
            <person name="Antonin V."/>
            <person name="Barry K.W."/>
            <person name="Bougher N.L."/>
            <person name="Buchanan P."/>
            <person name="Buyck B."/>
            <person name="Bense V."/>
            <person name="Catcheside P."/>
            <person name="Chovatia M."/>
            <person name="Cooper J."/>
            <person name="Damon W."/>
            <person name="Desjardin D."/>
            <person name="Finy P."/>
            <person name="Geml J."/>
            <person name="Haridas S."/>
            <person name="Hughes K."/>
            <person name="Justo A."/>
            <person name="Karasinski D."/>
            <person name="Kautmanova I."/>
            <person name="Kiss B."/>
            <person name="Kocsube S."/>
            <person name="Kotiranta H."/>
            <person name="LaButti K.M."/>
            <person name="Lechner B.E."/>
            <person name="Liimatainen K."/>
            <person name="Lipzen A."/>
            <person name="Lukacs Z."/>
            <person name="Mihaltcheva S."/>
            <person name="Morgado L.N."/>
            <person name="Niskanen T."/>
            <person name="Noordeloos M.E."/>
            <person name="Ohm R.A."/>
            <person name="Ortiz-Santana B."/>
            <person name="Ovrebo C."/>
            <person name="Racz N."/>
            <person name="Riley R."/>
            <person name="Savchenko A."/>
            <person name="Shiryaev A."/>
            <person name="Soop K."/>
            <person name="Spirin V."/>
            <person name="Szebenyi C."/>
            <person name="Tomsovsky M."/>
            <person name="Tulloss R.E."/>
            <person name="Uehling J."/>
            <person name="Grigoriev I.V."/>
            <person name="Vagvolgyi C."/>
            <person name="Papp T."/>
            <person name="Martin F.M."/>
            <person name="Miettinen O."/>
            <person name="Hibbett D.S."/>
            <person name="Nagy L.G."/>
        </authorList>
    </citation>
    <scope>NUCLEOTIDE SEQUENCE [LARGE SCALE GENOMIC DNA]</scope>
    <source>
        <strain evidence="4 5">FP101781</strain>
    </source>
</reference>
<dbReference type="PANTHER" id="PTHR24173">
    <property type="entry name" value="ANKYRIN REPEAT CONTAINING"/>
    <property type="match status" value="1"/>
</dbReference>
<dbReference type="Proteomes" id="UP000298030">
    <property type="component" value="Unassembled WGS sequence"/>
</dbReference>
<protein>
    <submittedName>
        <fullName evidence="4">Ankyrin</fullName>
    </submittedName>
</protein>
<evidence type="ECO:0000256" key="2">
    <source>
        <dbReference type="ARBA" id="ARBA00023043"/>
    </source>
</evidence>
<comment type="caution">
    <text evidence="4">The sequence shown here is derived from an EMBL/GenBank/DDBJ whole genome shotgun (WGS) entry which is preliminary data.</text>
</comment>
<dbReference type="OrthoDB" id="194358at2759"/>
<keyword evidence="2 3" id="KW-0040">ANK repeat</keyword>